<protein>
    <recommendedName>
        <fullName evidence="1">START domain-containing protein</fullName>
    </recommendedName>
</protein>
<evidence type="ECO:0000313" key="2">
    <source>
        <dbReference type="EMBL" id="PXX89526.1"/>
    </source>
</evidence>
<sequence>MAITEMTIRSHGGSAMFYRALLKAMPLVFLTTLAFGVSGYAVAVEVERVPRQGPDEIHATVLVPAPVKQVLAVLEEPCHLRRWVPKLASLKILARPRENQTLVYMATDPAWPMFPRDNVILFTRHEGPPITLDMQSRPNAMPEMAGYQRIPFSEGSWTLRTELSDATRVDYLQRVEPGGQMPQWLSDHIGMAHVAELLSALQNYAGGTDTGNCSRDRHNSSVQ</sequence>
<dbReference type="InterPro" id="IPR002913">
    <property type="entry name" value="START_lipid-bd_dom"/>
</dbReference>
<gene>
    <name evidence="2" type="ORF">DIT71_13405</name>
</gene>
<name>A0A2V3ZGE8_9GAMM</name>
<dbReference type="Gene3D" id="3.30.530.20">
    <property type="match status" value="1"/>
</dbReference>
<comment type="caution">
    <text evidence="2">The sequence shown here is derived from an EMBL/GenBank/DDBJ whole genome shotgun (WGS) entry which is preliminary data.</text>
</comment>
<evidence type="ECO:0000259" key="1">
    <source>
        <dbReference type="Pfam" id="PF01852"/>
    </source>
</evidence>
<dbReference type="Proteomes" id="UP000253987">
    <property type="component" value="Unassembled WGS sequence"/>
</dbReference>
<feature type="domain" description="START" evidence="1">
    <location>
        <begin position="60"/>
        <end position="193"/>
    </location>
</feature>
<dbReference type="SUPFAM" id="SSF55961">
    <property type="entry name" value="Bet v1-like"/>
    <property type="match status" value="1"/>
</dbReference>
<accession>A0A2V3ZGE8</accession>
<keyword evidence="3" id="KW-1185">Reference proteome</keyword>
<proteinExistence type="predicted"/>
<dbReference type="EMBL" id="QFWX01000006">
    <property type="protein sequence ID" value="PXX89526.1"/>
    <property type="molecule type" value="Genomic_DNA"/>
</dbReference>
<reference evidence="2 3" key="2">
    <citation type="submission" date="2018-06" db="EMBL/GenBank/DDBJ databases">
        <title>Marinobactersediminissp. nov, a moderately halophilic bacterium isolated from marine solar saltern.</title>
        <authorList>
            <person name="Zhang Y."/>
        </authorList>
    </citation>
    <scope>NUCLEOTIDE SEQUENCE [LARGE SCALE GENOMIC DNA]</scope>
    <source>
        <strain evidence="2 3">F01</strain>
    </source>
</reference>
<dbReference type="InterPro" id="IPR023393">
    <property type="entry name" value="START-like_dom_sf"/>
</dbReference>
<dbReference type="GO" id="GO:0008289">
    <property type="term" value="F:lipid binding"/>
    <property type="evidence" value="ECO:0007669"/>
    <property type="project" value="InterPro"/>
</dbReference>
<dbReference type="Pfam" id="PF01852">
    <property type="entry name" value="START"/>
    <property type="match status" value="1"/>
</dbReference>
<organism evidence="2 3">
    <name type="scientific">Marinobacter vulgaris</name>
    <dbReference type="NCBI Taxonomy" id="1928331"/>
    <lineage>
        <taxon>Bacteria</taxon>
        <taxon>Pseudomonadati</taxon>
        <taxon>Pseudomonadota</taxon>
        <taxon>Gammaproteobacteria</taxon>
        <taxon>Pseudomonadales</taxon>
        <taxon>Marinobacteraceae</taxon>
        <taxon>Marinobacter</taxon>
    </lineage>
</organism>
<evidence type="ECO:0000313" key="3">
    <source>
        <dbReference type="Proteomes" id="UP000253987"/>
    </source>
</evidence>
<dbReference type="AlphaFoldDB" id="A0A2V3ZGE8"/>
<reference evidence="3" key="1">
    <citation type="submission" date="2018-05" db="EMBL/GenBank/DDBJ databases">
        <authorList>
            <person name="Lu D."/>
        </authorList>
    </citation>
    <scope>NUCLEOTIDE SEQUENCE [LARGE SCALE GENOMIC DNA]</scope>
    <source>
        <strain evidence="3">F01</strain>
    </source>
</reference>